<evidence type="ECO:0000313" key="1">
    <source>
        <dbReference type="EMBL" id="CAF4282425.1"/>
    </source>
</evidence>
<organism evidence="1 2">
    <name type="scientific">Rotaria sordida</name>
    <dbReference type="NCBI Taxonomy" id="392033"/>
    <lineage>
        <taxon>Eukaryota</taxon>
        <taxon>Metazoa</taxon>
        <taxon>Spiralia</taxon>
        <taxon>Gnathifera</taxon>
        <taxon>Rotifera</taxon>
        <taxon>Eurotatoria</taxon>
        <taxon>Bdelloidea</taxon>
        <taxon>Philodinida</taxon>
        <taxon>Philodinidae</taxon>
        <taxon>Rotaria</taxon>
    </lineage>
</organism>
<name>A0A820GTJ9_9BILA</name>
<gene>
    <name evidence="1" type="ORF">FNK824_LOCUS39946</name>
</gene>
<feature type="non-terminal residue" evidence="1">
    <location>
        <position position="1"/>
    </location>
</feature>
<protein>
    <submittedName>
        <fullName evidence="1">Uncharacterized protein</fullName>
    </submittedName>
</protein>
<sequence>ARLDAILAKNVPHPRSLDEIMKCTRFSKSEIRLLYRSFKEV</sequence>
<proteinExistence type="predicted"/>
<evidence type="ECO:0000313" key="2">
    <source>
        <dbReference type="Proteomes" id="UP000663874"/>
    </source>
</evidence>
<dbReference type="AlphaFoldDB" id="A0A820GTJ9"/>
<dbReference type="Proteomes" id="UP000663874">
    <property type="component" value="Unassembled WGS sequence"/>
</dbReference>
<dbReference type="EMBL" id="CAJOBE010028715">
    <property type="protein sequence ID" value="CAF4282425.1"/>
    <property type="molecule type" value="Genomic_DNA"/>
</dbReference>
<accession>A0A820GTJ9</accession>
<reference evidence="1" key="1">
    <citation type="submission" date="2021-02" db="EMBL/GenBank/DDBJ databases">
        <authorList>
            <person name="Nowell W R."/>
        </authorList>
    </citation>
    <scope>NUCLEOTIDE SEQUENCE</scope>
</reference>
<comment type="caution">
    <text evidence="1">The sequence shown here is derived from an EMBL/GenBank/DDBJ whole genome shotgun (WGS) entry which is preliminary data.</text>
</comment>